<name>A0A3P7NW27_9FIRM</name>
<dbReference type="PROSITE" id="PS51257">
    <property type="entry name" value="PROKAR_LIPOPROTEIN"/>
    <property type="match status" value="1"/>
</dbReference>
<dbReference type="OrthoDB" id="5511471at2"/>
<dbReference type="Pfam" id="PF16138">
    <property type="entry name" value="DUF4846"/>
    <property type="match status" value="1"/>
</dbReference>
<dbReference type="RefSeq" id="WP_125136509.1">
    <property type="nucleotide sequence ID" value="NZ_LR130778.1"/>
</dbReference>
<organism evidence="1 2">
    <name type="scientific">Petrocella atlantisensis</name>
    <dbReference type="NCBI Taxonomy" id="2173034"/>
    <lineage>
        <taxon>Bacteria</taxon>
        <taxon>Bacillati</taxon>
        <taxon>Bacillota</taxon>
        <taxon>Clostridia</taxon>
        <taxon>Lachnospirales</taxon>
        <taxon>Vallitaleaceae</taxon>
        <taxon>Petrocella</taxon>
    </lineage>
</organism>
<sequence length="300" mass="34500">MKKHVINIVLLMIVVLFTSCRTDDGNINVLSVEKDRLNNQQESSESEEFLYINTEGTNIADRINCPEGFVRIDVSNDSFGYFLRNLELKPDGSDVMLYDGSEKANQNVHVAVLTIDVGDRDLQQCADATMRLWAEYLRSEGRDEEIHFNFTNGFRVDYSKWMEGYRIKLDGNDVSWIKSREPSNTYETFMDYLKIIFIYAGTLSLSEELESVALTDLQIGDVFVQGGSPGHAVIVVDMAINIETDQKIFLLAQSYMPAQDIHVLINPNDDNLGPWYILDERDIYLTPEWKFDKDSLKRYR</sequence>
<gene>
    <name evidence="1" type="ORF">PATL70BA_1245</name>
</gene>
<dbReference type="AlphaFoldDB" id="A0A3P7NW27"/>
<keyword evidence="2" id="KW-1185">Reference proteome</keyword>
<dbReference type="EMBL" id="LR130778">
    <property type="protein sequence ID" value="VDN47125.1"/>
    <property type="molecule type" value="Genomic_DNA"/>
</dbReference>
<evidence type="ECO:0000313" key="2">
    <source>
        <dbReference type="Proteomes" id="UP000279029"/>
    </source>
</evidence>
<accession>A0A3P7NW27</accession>
<proteinExistence type="predicted"/>
<dbReference type="Proteomes" id="UP000279029">
    <property type="component" value="Chromosome"/>
</dbReference>
<evidence type="ECO:0000313" key="1">
    <source>
        <dbReference type="EMBL" id="VDN47125.1"/>
    </source>
</evidence>
<protein>
    <recommendedName>
        <fullName evidence="3">DUF4846 domain-containing protein</fullName>
    </recommendedName>
</protein>
<reference evidence="1 2" key="1">
    <citation type="submission" date="2018-09" db="EMBL/GenBank/DDBJ databases">
        <authorList>
            <person name="Postec A."/>
        </authorList>
    </citation>
    <scope>NUCLEOTIDE SEQUENCE [LARGE SCALE GENOMIC DNA]</scope>
    <source>
        <strain evidence="1">70B-A</strain>
    </source>
</reference>
<dbReference type="KEGG" id="cbar:PATL70BA_1245"/>
<dbReference type="InterPro" id="IPR032315">
    <property type="entry name" value="DUF4846"/>
</dbReference>
<evidence type="ECO:0008006" key="3">
    <source>
        <dbReference type="Google" id="ProtNLM"/>
    </source>
</evidence>